<protein>
    <submittedName>
        <fullName evidence="2">Uncharacterized protein</fullName>
    </submittedName>
</protein>
<organism evidence="2">
    <name type="scientific">Drosophila innubila nudivirus</name>
    <dbReference type="NCBI Taxonomy" id="2057187"/>
    <lineage>
        <taxon>Viruses</taxon>
        <taxon>Viruses incertae sedis</taxon>
        <taxon>Naldaviricetes</taxon>
        <taxon>Lefavirales</taxon>
        <taxon>Nudiviridae</taxon>
        <taxon>Alphanudivirus</taxon>
        <taxon>Alphanudivirus droinnubilae</taxon>
    </lineage>
</organism>
<evidence type="ECO:0000256" key="1">
    <source>
        <dbReference type="SAM" id="Phobius"/>
    </source>
</evidence>
<sequence length="88" mass="10687">MANLWKNDNCWNIPYKCYTLTLWIYMNIAKFVTKLIQIHLRNGFRTIHWNYCIGWTMIVILYTTLMDYAYLKIDIYVKMNQFNIACCA</sequence>
<name>A0A2H4UX62_9VIRU</name>
<proteinExistence type="predicted"/>
<keyword evidence="1" id="KW-0812">Transmembrane</keyword>
<reference evidence="2" key="1">
    <citation type="journal article" date="2018" name="Infect. Genet. Evol.">
        <title>The dynamic evolution of Drosophila innubila Nudivirus.</title>
        <authorList>
            <person name="Hill T."/>
            <person name="Unckless R.L."/>
        </authorList>
    </citation>
    <scope>NUCLEOTIDE SEQUENCE [LARGE SCALE GENOMIC DNA]</scope>
    <source>
        <strain evidence="2">DiNV_CH01M</strain>
    </source>
</reference>
<evidence type="ECO:0000313" key="2">
    <source>
        <dbReference type="EMBL" id="ATZ81505.1"/>
    </source>
</evidence>
<dbReference type="EMBL" id="MF966379">
    <property type="protein sequence ID" value="ATZ81505.1"/>
    <property type="molecule type" value="Genomic_DNA"/>
</dbReference>
<keyword evidence="3" id="KW-1185">Reference proteome</keyword>
<keyword evidence="1" id="KW-0472">Membrane</keyword>
<accession>A0A2H4UX62</accession>
<keyword evidence="1" id="KW-1133">Transmembrane helix</keyword>
<gene>
    <name evidence="2" type="ORF">DiNV_CH01M_ORF23</name>
</gene>
<evidence type="ECO:0000313" key="3">
    <source>
        <dbReference type="Proteomes" id="UP000290195"/>
    </source>
</evidence>
<dbReference type="Proteomes" id="UP000290195">
    <property type="component" value="Segment"/>
</dbReference>
<feature type="transmembrane region" description="Helical" evidence="1">
    <location>
        <begin position="52"/>
        <end position="71"/>
    </location>
</feature>